<protein>
    <submittedName>
        <fullName evidence="3">Chromate resistance signal peptide protein</fullName>
    </submittedName>
</protein>
<reference evidence="3" key="1">
    <citation type="submission" date="2013-08" db="EMBL/GenBank/DDBJ databases">
        <authorList>
            <person name="Mendez C."/>
            <person name="Richter M."/>
            <person name="Ferrer M."/>
            <person name="Sanchez J."/>
        </authorList>
    </citation>
    <scope>NUCLEOTIDE SEQUENCE</scope>
</reference>
<dbReference type="EMBL" id="AUZZ01008217">
    <property type="protein sequence ID" value="EQD38633.1"/>
    <property type="molecule type" value="Genomic_DNA"/>
</dbReference>
<evidence type="ECO:0000259" key="2">
    <source>
        <dbReference type="Pfam" id="PF20229"/>
    </source>
</evidence>
<dbReference type="Pfam" id="PF09828">
    <property type="entry name" value="ChrB_C"/>
    <property type="match status" value="1"/>
</dbReference>
<organism evidence="3">
    <name type="scientific">mine drainage metagenome</name>
    <dbReference type="NCBI Taxonomy" id="410659"/>
    <lineage>
        <taxon>unclassified sequences</taxon>
        <taxon>metagenomes</taxon>
        <taxon>ecological metagenomes</taxon>
    </lineage>
</organism>
<sequence>MNVSDWLMLVINLPGQNATARMRVWRALKAAGAATLRDGVYVLPQRTECSAVFEEQTHEVAAAGGVAHILTFATDEASQRTQLRPLFDRTPAYAELLARLDAFKESLAAGTEGAARRSLAALRRDLAGVVATDFFDGPARRQAEAALEDAEAAVNARFAPDEPHAAAGKTVRRDKADYLGKTWATRAHLWVDRVASAWLIRRFIDPEGRFVWLQDAGKRPRKAIGFDFDGAEFSHVGARVTFEVLAASFGLERDPGIARIGAMVHYLDVGGVPVPEAAGFAAILAGARAQTRDDDELLVEIGKTLDYLYAAHAAVSER</sequence>
<name>T0Z043_9ZZZZ</name>
<dbReference type="Pfam" id="PF20229">
    <property type="entry name" value="ChrB_N"/>
    <property type="match status" value="1"/>
</dbReference>
<gene>
    <name evidence="3" type="ORF">B2A_11385</name>
</gene>
<accession>T0Z043</accession>
<dbReference type="InterPro" id="IPR018634">
    <property type="entry name" value="ChrB_C"/>
</dbReference>
<proteinExistence type="predicted"/>
<reference evidence="3" key="2">
    <citation type="journal article" date="2014" name="ISME J.">
        <title>Microbial stratification in low pH oxic and suboxic macroscopic growths along an acid mine drainage.</title>
        <authorList>
            <person name="Mendez-Garcia C."/>
            <person name="Mesa V."/>
            <person name="Sprenger R.R."/>
            <person name="Richter M."/>
            <person name="Diez M.S."/>
            <person name="Solano J."/>
            <person name="Bargiela R."/>
            <person name="Golyshina O.V."/>
            <person name="Manteca A."/>
            <person name="Ramos J.L."/>
            <person name="Gallego J.R."/>
            <person name="Llorente I."/>
            <person name="Martins Dos Santos V.A."/>
            <person name="Jensen O.N."/>
            <person name="Pelaez A.I."/>
            <person name="Sanchez J."/>
            <person name="Ferrer M."/>
        </authorList>
    </citation>
    <scope>NUCLEOTIDE SEQUENCE</scope>
</reference>
<feature type="domain" description="ChrB C-terminal" evidence="1">
    <location>
        <begin position="183"/>
        <end position="311"/>
    </location>
</feature>
<feature type="domain" description="ChrB N-terminal" evidence="2">
    <location>
        <begin position="21"/>
        <end position="155"/>
    </location>
</feature>
<dbReference type="AlphaFoldDB" id="T0Z043"/>
<dbReference type="InterPro" id="IPR046858">
    <property type="entry name" value="ChrB_N"/>
</dbReference>
<evidence type="ECO:0000313" key="3">
    <source>
        <dbReference type="EMBL" id="EQD38633.1"/>
    </source>
</evidence>
<comment type="caution">
    <text evidence="3">The sequence shown here is derived from an EMBL/GenBank/DDBJ whole genome shotgun (WGS) entry which is preliminary data.</text>
</comment>
<evidence type="ECO:0000259" key="1">
    <source>
        <dbReference type="Pfam" id="PF09828"/>
    </source>
</evidence>